<dbReference type="InterPro" id="IPR036388">
    <property type="entry name" value="WH-like_DNA-bd_sf"/>
</dbReference>
<sequence length="103" mass="11376">MEALERGDAVTPYFSIGLADMGDLLAVLTPRRWQVLRVLREQGSASIAELADRLGDDADSLTEDIDTLRKKEKKVPGSNCFQSLTLFSPNIHFKTAVQSEVNP</sequence>
<name>A0ABZ0SCI4_9GAMM</name>
<gene>
    <name evidence="1" type="ORF">Thiowin_03404</name>
</gene>
<dbReference type="InterPro" id="IPR036390">
    <property type="entry name" value="WH_DNA-bd_sf"/>
</dbReference>
<protein>
    <submittedName>
        <fullName evidence="1">Transcriptional regulator</fullName>
    </submittedName>
</protein>
<proteinExistence type="predicted"/>
<evidence type="ECO:0000313" key="1">
    <source>
        <dbReference type="EMBL" id="WPL18333.1"/>
    </source>
</evidence>
<organism evidence="1 2">
    <name type="scientific">Thiorhodovibrio winogradskyi</name>
    <dbReference type="NCBI Taxonomy" id="77007"/>
    <lineage>
        <taxon>Bacteria</taxon>
        <taxon>Pseudomonadati</taxon>
        <taxon>Pseudomonadota</taxon>
        <taxon>Gammaproteobacteria</taxon>
        <taxon>Chromatiales</taxon>
        <taxon>Chromatiaceae</taxon>
        <taxon>Thiorhodovibrio</taxon>
    </lineage>
</organism>
<reference evidence="1 2" key="1">
    <citation type="journal article" date="2023" name="Microorganisms">
        <title>Thiorhodovibrio frisius and Trv. litoralis spp. nov., Two Novel Members from a Clade of Fastidious Purple Sulfur Bacteria That Exhibit Unique Red-Shifted Light-Harvesting Capabilities.</title>
        <authorList>
            <person name="Methner A."/>
            <person name="Kuzyk S.B."/>
            <person name="Petersen J."/>
            <person name="Bauer S."/>
            <person name="Brinkmann H."/>
            <person name="Sichau K."/>
            <person name="Wanner G."/>
            <person name="Wolf J."/>
            <person name="Neumann-Schaal M."/>
            <person name="Henke P."/>
            <person name="Tank M."/>
            <person name="Sproer C."/>
            <person name="Bunk B."/>
            <person name="Overmann J."/>
        </authorList>
    </citation>
    <scope>NUCLEOTIDE SEQUENCE [LARGE SCALE GENOMIC DNA]</scope>
    <source>
        <strain evidence="1 2">DSM 6702</strain>
    </source>
</reference>
<accession>A0ABZ0SCI4</accession>
<evidence type="ECO:0000313" key="2">
    <source>
        <dbReference type="Proteomes" id="UP001432180"/>
    </source>
</evidence>
<dbReference type="EMBL" id="CP121472">
    <property type="protein sequence ID" value="WPL18333.1"/>
    <property type="molecule type" value="Genomic_DNA"/>
</dbReference>
<dbReference type="Gene3D" id="1.10.10.10">
    <property type="entry name" value="Winged helix-like DNA-binding domain superfamily/Winged helix DNA-binding domain"/>
    <property type="match status" value="1"/>
</dbReference>
<dbReference type="Proteomes" id="UP001432180">
    <property type="component" value="Chromosome"/>
</dbReference>
<keyword evidence="2" id="KW-1185">Reference proteome</keyword>
<dbReference type="SUPFAM" id="SSF46785">
    <property type="entry name" value="Winged helix' DNA-binding domain"/>
    <property type="match status" value="1"/>
</dbReference>
<dbReference type="Pfam" id="PF25212">
    <property type="entry name" value="HVO_A0114"/>
    <property type="match status" value="1"/>
</dbReference>